<dbReference type="AlphaFoldDB" id="A0A4Z1KPP6"/>
<keyword evidence="2" id="KW-1185">Reference proteome</keyword>
<reference evidence="1 2" key="1">
    <citation type="submission" date="2017-12" db="EMBL/GenBank/DDBJ databases">
        <title>Comparative genomics of Botrytis spp.</title>
        <authorList>
            <person name="Valero-Jimenez C.A."/>
            <person name="Tapia P."/>
            <person name="Veloso J."/>
            <person name="Silva-Moreno E."/>
            <person name="Staats M."/>
            <person name="Valdes J.H."/>
            <person name="Van Kan J.A.L."/>
        </authorList>
    </citation>
    <scope>NUCLEOTIDE SEQUENCE [LARGE SCALE GENOMIC DNA]</scope>
    <source>
        <strain evidence="1 2">MUCL3349</strain>
    </source>
</reference>
<evidence type="ECO:0000313" key="2">
    <source>
        <dbReference type="Proteomes" id="UP000297280"/>
    </source>
</evidence>
<dbReference type="EMBL" id="PQXO01000222">
    <property type="protein sequence ID" value="TGO87488.1"/>
    <property type="molecule type" value="Genomic_DNA"/>
</dbReference>
<organism evidence="1 2">
    <name type="scientific">Botrytis porri</name>
    <dbReference type="NCBI Taxonomy" id="87229"/>
    <lineage>
        <taxon>Eukaryota</taxon>
        <taxon>Fungi</taxon>
        <taxon>Dikarya</taxon>
        <taxon>Ascomycota</taxon>
        <taxon>Pezizomycotina</taxon>
        <taxon>Leotiomycetes</taxon>
        <taxon>Helotiales</taxon>
        <taxon>Sclerotiniaceae</taxon>
        <taxon>Botrytis</taxon>
    </lineage>
</organism>
<dbReference type="Proteomes" id="UP000297280">
    <property type="component" value="Unassembled WGS sequence"/>
</dbReference>
<accession>A0A4Z1KPP6</accession>
<comment type="caution">
    <text evidence="1">The sequence shown here is derived from an EMBL/GenBank/DDBJ whole genome shotgun (WGS) entry which is preliminary data.</text>
</comment>
<sequence>MSICYSPRHRFSEDIDSERVEMESFSSLRLDHPNRREIHANLQGRLRYLLDCLRSEYTSFEGRIHELKEEISSPSAGGGRMEVMRDNMLGEILAEIEVLSRQQESLSTSMNTVSIWGGELRQARWP</sequence>
<dbReference type="OrthoDB" id="3561675at2759"/>
<proteinExistence type="predicted"/>
<evidence type="ECO:0000313" key="1">
    <source>
        <dbReference type="EMBL" id="TGO87488.1"/>
    </source>
</evidence>
<gene>
    <name evidence="1" type="ORF">BPOR_0222g00030</name>
</gene>
<protein>
    <submittedName>
        <fullName evidence="1">Uncharacterized protein</fullName>
    </submittedName>
</protein>
<name>A0A4Z1KPP6_9HELO</name>